<evidence type="ECO:0000256" key="1">
    <source>
        <dbReference type="ARBA" id="ARBA00022741"/>
    </source>
</evidence>
<evidence type="ECO:0000256" key="3">
    <source>
        <dbReference type="ARBA" id="ARBA00022840"/>
    </source>
</evidence>
<dbReference type="Gene3D" id="2.40.100.10">
    <property type="entry name" value="Cyclophilin-like"/>
    <property type="match status" value="1"/>
</dbReference>
<feature type="domain" description="Carboxyltransferase" evidence="4">
    <location>
        <begin position="23"/>
        <end position="294"/>
    </location>
</feature>
<keyword evidence="6" id="KW-1185">Reference proteome</keyword>
<dbReference type="EMBL" id="JXYA01000002">
    <property type="protein sequence ID" value="KJZ13044.1"/>
    <property type="molecule type" value="Genomic_DNA"/>
</dbReference>
<evidence type="ECO:0000313" key="5">
    <source>
        <dbReference type="EMBL" id="KJZ13044.1"/>
    </source>
</evidence>
<comment type="caution">
    <text evidence="5">The sequence shown here is derived from an EMBL/GenBank/DDBJ whole genome shotgun (WGS) entry which is preliminary data.</text>
</comment>
<dbReference type="AlphaFoldDB" id="A0A0F4R0D3"/>
<dbReference type="InterPro" id="IPR052708">
    <property type="entry name" value="PxpC"/>
</dbReference>
<accession>A0A0F4R0D3</accession>
<proteinExistence type="predicted"/>
<dbReference type="GO" id="GO:0005524">
    <property type="term" value="F:ATP binding"/>
    <property type="evidence" value="ECO:0007669"/>
    <property type="project" value="UniProtKB-KW"/>
</dbReference>
<keyword evidence="2 5" id="KW-0378">Hydrolase</keyword>
<reference evidence="5 6" key="1">
    <citation type="journal article" date="2015" name="BMC Genomics">
        <title>Genome mining reveals unlocked bioactive potential of marine Gram-negative bacteria.</title>
        <authorList>
            <person name="Machado H."/>
            <person name="Sonnenschein E.C."/>
            <person name="Melchiorsen J."/>
            <person name="Gram L."/>
        </authorList>
    </citation>
    <scope>NUCLEOTIDE SEQUENCE [LARGE SCALE GENOMIC DNA]</scope>
    <source>
        <strain evidence="5 6">S2471</strain>
    </source>
</reference>
<protein>
    <submittedName>
        <fullName evidence="5">Allophanate hydrolase</fullName>
    </submittedName>
</protein>
<dbReference type="NCBIfam" id="TIGR00724">
    <property type="entry name" value="urea_amlyse_rel"/>
    <property type="match status" value="1"/>
</dbReference>
<dbReference type="PATRIC" id="fig|43658.5.peg.324"/>
<dbReference type="InterPro" id="IPR029000">
    <property type="entry name" value="Cyclophilin-like_dom_sf"/>
</dbReference>
<gene>
    <name evidence="5" type="ORF">TW77_01555</name>
</gene>
<evidence type="ECO:0000256" key="2">
    <source>
        <dbReference type="ARBA" id="ARBA00022801"/>
    </source>
</evidence>
<dbReference type="Proteomes" id="UP000033452">
    <property type="component" value="Unassembled WGS sequence"/>
</dbReference>
<dbReference type="Pfam" id="PF02626">
    <property type="entry name" value="CT_A_B"/>
    <property type="match status" value="1"/>
</dbReference>
<dbReference type="OrthoDB" id="9768696at2"/>
<evidence type="ECO:0000259" key="4">
    <source>
        <dbReference type="SMART" id="SM00797"/>
    </source>
</evidence>
<dbReference type="GO" id="GO:0016787">
    <property type="term" value="F:hydrolase activity"/>
    <property type="evidence" value="ECO:0007669"/>
    <property type="project" value="UniProtKB-KW"/>
</dbReference>
<evidence type="ECO:0000313" key="6">
    <source>
        <dbReference type="Proteomes" id="UP000033452"/>
    </source>
</evidence>
<keyword evidence="3" id="KW-0067">ATP-binding</keyword>
<dbReference type="PANTHER" id="PTHR43309">
    <property type="entry name" value="5-OXOPROLINASE SUBUNIT C"/>
    <property type="match status" value="1"/>
</dbReference>
<dbReference type="PANTHER" id="PTHR43309:SF4">
    <property type="entry name" value="CARBOXYLTRANSFERASE DOMAIN-CONTAINING PROTEIN"/>
    <property type="match status" value="1"/>
</dbReference>
<organism evidence="5 6">
    <name type="scientific">Pseudoalteromonas rubra</name>
    <dbReference type="NCBI Taxonomy" id="43658"/>
    <lineage>
        <taxon>Bacteria</taxon>
        <taxon>Pseudomonadati</taxon>
        <taxon>Pseudomonadota</taxon>
        <taxon>Gammaproteobacteria</taxon>
        <taxon>Alteromonadales</taxon>
        <taxon>Pseudoalteromonadaceae</taxon>
        <taxon>Pseudoalteromonas</taxon>
    </lineage>
</organism>
<dbReference type="RefSeq" id="WP_046003199.1">
    <property type="nucleotide sequence ID" value="NZ_JXYA01000002.1"/>
</dbReference>
<dbReference type="SMART" id="SM00797">
    <property type="entry name" value="AHS2"/>
    <property type="match status" value="1"/>
</dbReference>
<dbReference type="InterPro" id="IPR003778">
    <property type="entry name" value="CT_A_B"/>
</dbReference>
<sequence length="311" mass="33181">MLEVIKPGVQLCIQDLGRHGHRHLGVSQSGALDPLAVRIANTLLGNPLNTAVLEITVGLTQLQFTSATNFALTGGDLKACLDDTPLTPGWRYYAKPGQLLSFASSPDALRAYVSVEGGFDLQSVMGSCATDLQAGFGGINGSPLAAGDQLHYSSCPERHSVGALQPGYYKQVRILSGPHCTQLDSSAAQLLSAKSWQVLPDSNRMGMRLTGPDLITHQLSINSQAVLPGTIQLPPNGAPIVLLNDCQTTGGYPMIAQVIQADLRHFAQLSAGDQISFTLTTPAQAHQDTQQQNYLLNQLRIALTHHDRSIS</sequence>
<name>A0A0F4R0D3_9GAMM</name>
<keyword evidence="1" id="KW-0547">Nucleotide-binding</keyword>
<dbReference type="SUPFAM" id="SSF50891">
    <property type="entry name" value="Cyclophilin-like"/>
    <property type="match status" value="1"/>
</dbReference>